<dbReference type="EMBL" id="MT630876">
    <property type="protein sequence ID" value="QNO43915.1"/>
    <property type="molecule type" value="Genomic_DNA"/>
</dbReference>
<evidence type="ECO:0000313" key="3">
    <source>
        <dbReference type="EMBL" id="QNO44643.1"/>
    </source>
</evidence>
<evidence type="ECO:0000313" key="4">
    <source>
        <dbReference type="EMBL" id="QNO45200.1"/>
    </source>
</evidence>
<gene>
    <name evidence="2" type="ORF">ELEJOALA_00014</name>
    <name evidence="3" type="ORF">GAFOMAFF_00012</name>
    <name evidence="4" type="ORF">KDMJNAGO_00014</name>
    <name evidence="1" type="ORF">NANOEKIO_00014</name>
</gene>
<dbReference type="AlphaFoldDB" id="A0A7G9Y7D1"/>
<evidence type="ECO:0000313" key="2">
    <source>
        <dbReference type="EMBL" id="QNO44468.1"/>
    </source>
</evidence>
<reference evidence="1" key="1">
    <citation type="submission" date="2020-06" db="EMBL/GenBank/DDBJ databases">
        <title>Unique genomic features of the anaerobic methanotrophic archaea.</title>
        <authorList>
            <person name="Chadwick G.L."/>
            <person name="Skennerton C.T."/>
            <person name="Laso-Perez R."/>
            <person name="Leu A.O."/>
            <person name="Speth D.R."/>
            <person name="Yu H."/>
            <person name="Morgan-Lang C."/>
            <person name="Hatzenpichler R."/>
            <person name="Goudeau D."/>
            <person name="Malmstrom R."/>
            <person name="Brazelton W.J."/>
            <person name="Woyke T."/>
            <person name="Hallam S.J."/>
            <person name="Tyson G.W."/>
            <person name="Wegener G."/>
            <person name="Boetius A."/>
            <person name="Orphan V."/>
        </authorList>
    </citation>
    <scope>NUCLEOTIDE SEQUENCE</scope>
</reference>
<dbReference type="EMBL" id="MT630993">
    <property type="protein sequence ID" value="QNO44643.1"/>
    <property type="molecule type" value="Genomic_DNA"/>
</dbReference>
<protein>
    <submittedName>
        <fullName evidence="1">Uncharacterized protein</fullName>
    </submittedName>
</protein>
<name>A0A7G9Y7D1_9EURY</name>
<evidence type="ECO:0000313" key="1">
    <source>
        <dbReference type="EMBL" id="QNO43915.1"/>
    </source>
</evidence>
<sequence>MFREHISYYKVGVKVPNAKSRVIPTNMVAKVLKNQIQF</sequence>
<dbReference type="EMBL" id="MT630974">
    <property type="protein sequence ID" value="QNO44468.1"/>
    <property type="molecule type" value="Genomic_DNA"/>
</dbReference>
<organism evidence="1">
    <name type="scientific">Candidatus Methanogaster sp. ANME-2c ERB4</name>
    <dbReference type="NCBI Taxonomy" id="2759911"/>
    <lineage>
        <taxon>Archaea</taxon>
        <taxon>Methanobacteriati</taxon>
        <taxon>Methanobacteriota</taxon>
        <taxon>Stenosarchaea group</taxon>
        <taxon>Methanomicrobia</taxon>
        <taxon>Methanosarcinales</taxon>
        <taxon>ANME-2 cluster</taxon>
        <taxon>Candidatus Methanogasteraceae</taxon>
        <taxon>Candidatus Methanogaster</taxon>
    </lineage>
</organism>
<accession>A0A7G9Y7D1</accession>
<proteinExistence type="predicted"/>
<dbReference type="EMBL" id="MT631079">
    <property type="protein sequence ID" value="QNO45200.1"/>
    <property type="molecule type" value="Genomic_DNA"/>
</dbReference>